<evidence type="ECO:0008006" key="4">
    <source>
        <dbReference type="Google" id="ProtNLM"/>
    </source>
</evidence>
<feature type="transmembrane region" description="Helical" evidence="1">
    <location>
        <begin position="597"/>
        <end position="619"/>
    </location>
</feature>
<dbReference type="RefSeq" id="XP_060355639.1">
    <property type="nucleotide sequence ID" value="XM_060484782.1"/>
</dbReference>
<feature type="transmembrane region" description="Helical" evidence="1">
    <location>
        <begin position="540"/>
        <end position="563"/>
    </location>
</feature>
<dbReference type="GeneID" id="85368681"/>
<feature type="transmembrane region" description="Helical" evidence="1">
    <location>
        <begin position="1146"/>
        <end position="1171"/>
    </location>
</feature>
<name>A0ABQ9T415_9PEZI</name>
<dbReference type="Gene3D" id="3.80.10.10">
    <property type="entry name" value="Ribonuclease Inhibitor"/>
    <property type="match status" value="1"/>
</dbReference>
<dbReference type="InterPro" id="IPR032675">
    <property type="entry name" value="LRR_dom_sf"/>
</dbReference>
<reference evidence="2 3" key="1">
    <citation type="submission" date="2016-10" db="EMBL/GenBank/DDBJ databases">
        <title>The genome sequence of Colletotrichum fioriniae PJ7.</title>
        <authorList>
            <person name="Baroncelli R."/>
        </authorList>
    </citation>
    <scope>NUCLEOTIDE SEQUENCE [LARGE SCALE GENOMIC DNA]</scope>
    <source>
        <strain evidence="2 3">IMI 384185</strain>
    </source>
</reference>
<keyword evidence="1" id="KW-1133">Transmembrane helix</keyword>
<keyword evidence="1" id="KW-0812">Transmembrane</keyword>
<accession>A0ABQ9T415</accession>
<dbReference type="Proteomes" id="UP001241169">
    <property type="component" value="Unassembled WGS sequence"/>
</dbReference>
<evidence type="ECO:0000313" key="3">
    <source>
        <dbReference type="Proteomes" id="UP001241169"/>
    </source>
</evidence>
<evidence type="ECO:0000313" key="2">
    <source>
        <dbReference type="EMBL" id="KAK1546523.1"/>
    </source>
</evidence>
<organism evidence="2 3">
    <name type="scientific">Colletotrichum paranaense</name>
    <dbReference type="NCBI Taxonomy" id="1914294"/>
    <lineage>
        <taxon>Eukaryota</taxon>
        <taxon>Fungi</taxon>
        <taxon>Dikarya</taxon>
        <taxon>Ascomycota</taxon>
        <taxon>Pezizomycotina</taxon>
        <taxon>Sordariomycetes</taxon>
        <taxon>Hypocreomycetidae</taxon>
        <taxon>Glomerellales</taxon>
        <taxon>Glomerellaceae</taxon>
        <taxon>Colletotrichum</taxon>
        <taxon>Colletotrichum acutatum species complex</taxon>
    </lineage>
</organism>
<proteinExistence type="predicted"/>
<dbReference type="EMBL" id="MOPA01000001">
    <property type="protein sequence ID" value="KAK1546523.1"/>
    <property type="molecule type" value="Genomic_DNA"/>
</dbReference>
<keyword evidence="3" id="KW-1185">Reference proteome</keyword>
<keyword evidence="1" id="KW-0472">Membrane</keyword>
<gene>
    <name evidence="2" type="ORF">CPAR01_00490</name>
</gene>
<protein>
    <recommendedName>
        <fullName evidence="4">F-box domain-containing protein</fullName>
    </recommendedName>
</protein>
<dbReference type="SUPFAM" id="SSF52047">
    <property type="entry name" value="RNI-like"/>
    <property type="match status" value="1"/>
</dbReference>
<comment type="caution">
    <text evidence="2">The sequence shown here is derived from an EMBL/GenBank/DDBJ whole genome shotgun (WGS) entry which is preliminary data.</text>
</comment>
<sequence length="1244" mass="138919">MASISSLPPEMLGEIAARFQDDSSLGANNDWKANQNTLAILSRVSKSFQYAAQPLLYRRIYLAVRDPVGLDILSLIKVLYRRQDLRSKVDKVQIHFEKAFSCHLERSTDDVQNLHHLARNIDQTNLCRALQGNTKSSWLYNNVLSSLLFNQLRGLSQVMITGLYSPDLKDDYGEFDHFDNAWSILPYSLIPPSETPEALLQNLTFIYLDAHEVTKIQLSEFHTLACLAPNLESFSGCRFKNVPTAAFNGFKKLKHLSLVDAPVEDDDSLNQGGFLEIPPGLHSFQYSVRFALYLGEQYISPMKVRRALAQHSDTLNYIEVRFPKGSLLEEDDLIDTFGMFKRLEHLSADPRDFVMYGQNSSGPHAFITTLPRSLRNLTILDQSYWDIQDIEWLADAVHKGDFENLESLTIGVDERDMDFFYTTMGEIWDGIDKPEFEEEKASFCVTVISRTNDVSEVSSVNSLSIRTSITFVQERSSREHEEVRAPTLIDPHEAIEGTLDYDIPIWKVLPATSLINEAGSLLSQASPPQELSRWRAVGTFGLYVLGIGTVFIIGSVGFMSFFWKTSIMANEVVVQNTLWSQIVFADWASRSITLTAAALRVCLALQMSLFTAMIASLMIERTGISFSAAPFVSMLRAMPASPYSLISWTPFDMPLGIGTVYTMAITTSVLLTAASQLASTALLSDFAVVNVTAPQKAVNMLYGNSSVINPTVMQGSSIWKSKPWVYPRFAELQRQPTEAQQSEFFEDTGTILRAFIPFANEPSRSRLRNYEGSAAVVDSRVVCVRPVIRNVTFSAVAFDFSNDTRLETYSEFNVLGQFDIQGGYDQLPINRGQNQIDEPKWPFNCVVPAEDIHGYSKGEPLASQIDNFSICSVGRGENRTWPDGKNYTMPFLPSPFSALNTTYTSIFLVFNGTGTMPQWHQGLRVHGNLNSSTSRWEASADKWISTSDGMWNSVDIPWEGHAKRVGVSVTACFANLQGHVQNVSMSSKVDGHEPILAWDSPNTQYTTNVIRDQYSSICKGPPGGDPSPELLELIPKKSWKSEDHRLSLDVVTSQLPFMTRSLHHPLIDPSPCGMLRTGGYSSRAVHYAHSALFQDVLRTSLSVPEALQAILTVTQQMSYYDTLPYFRNAWPATYAMTEEKLIPVRWVGFGIVVAIIVLHLGLVTAASILFLKLTTCSSLGNVWMSLSQIVSLETEGLIQEATSKDDNAVEKMIWEAISKGDSGLRQRVKILKNGLNGRNELSSF</sequence>
<evidence type="ECO:0000256" key="1">
    <source>
        <dbReference type="SAM" id="Phobius"/>
    </source>
</evidence>